<organism evidence="1 2">
    <name type="scientific">Anaerorhabdus furcosa</name>
    <dbReference type="NCBI Taxonomy" id="118967"/>
    <lineage>
        <taxon>Bacteria</taxon>
        <taxon>Bacillati</taxon>
        <taxon>Bacillota</taxon>
        <taxon>Erysipelotrichia</taxon>
        <taxon>Erysipelotrichales</taxon>
        <taxon>Erysipelotrichaceae</taxon>
        <taxon>Anaerorhabdus</taxon>
    </lineage>
</organism>
<protein>
    <submittedName>
        <fullName evidence="1">Uncharacterized protein</fullName>
    </submittedName>
</protein>
<proteinExistence type="predicted"/>
<sequence length="63" mass="7415">MEKEVYTITELKQLGYPDEICRNYTRSKGTQAMRNGLRGKWLIPKDHFNTWLQQQKKSSSPGK</sequence>
<name>A0A1T4LYY7_9FIRM</name>
<dbReference type="Proteomes" id="UP000243297">
    <property type="component" value="Unassembled WGS sequence"/>
</dbReference>
<dbReference type="STRING" id="118967.SAMN02745191_1115"/>
<reference evidence="2" key="1">
    <citation type="submission" date="2017-02" db="EMBL/GenBank/DDBJ databases">
        <authorList>
            <person name="Varghese N."/>
            <person name="Submissions S."/>
        </authorList>
    </citation>
    <scope>NUCLEOTIDE SEQUENCE [LARGE SCALE GENOMIC DNA]</scope>
    <source>
        <strain evidence="2">ATCC 25662</strain>
    </source>
</reference>
<dbReference type="OrthoDB" id="3539682at2"/>
<dbReference type="RefSeq" id="WP_078711526.1">
    <property type="nucleotide sequence ID" value="NZ_FUWY01000002.1"/>
</dbReference>
<evidence type="ECO:0000313" key="1">
    <source>
        <dbReference type="EMBL" id="SJZ59940.1"/>
    </source>
</evidence>
<dbReference type="AlphaFoldDB" id="A0A1T4LYY7"/>
<gene>
    <name evidence="1" type="ORF">SAMN02745191_1115</name>
</gene>
<dbReference type="EMBL" id="FUWY01000002">
    <property type="protein sequence ID" value="SJZ59940.1"/>
    <property type="molecule type" value="Genomic_DNA"/>
</dbReference>
<accession>A0A1T4LYY7</accession>
<evidence type="ECO:0000313" key="2">
    <source>
        <dbReference type="Proteomes" id="UP000243297"/>
    </source>
</evidence>
<keyword evidence="2" id="KW-1185">Reference proteome</keyword>